<dbReference type="GO" id="GO:0016746">
    <property type="term" value="F:acyltransferase activity"/>
    <property type="evidence" value="ECO:0007669"/>
    <property type="project" value="UniProtKB-KW"/>
</dbReference>
<organism evidence="1 2">
    <name type="scientific">Spirosoma terrae</name>
    <dbReference type="NCBI Taxonomy" id="1968276"/>
    <lineage>
        <taxon>Bacteria</taxon>
        <taxon>Pseudomonadati</taxon>
        <taxon>Bacteroidota</taxon>
        <taxon>Cytophagia</taxon>
        <taxon>Cytophagales</taxon>
        <taxon>Cytophagaceae</taxon>
        <taxon>Spirosoma</taxon>
    </lineage>
</organism>
<proteinExistence type="predicted"/>
<dbReference type="Proteomes" id="UP000474175">
    <property type="component" value="Unassembled WGS sequence"/>
</dbReference>
<keyword evidence="2" id="KW-1185">Reference proteome</keyword>
<evidence type="ECO:0000313" key="2">
    <source>
        <dbReference type="Proteomes" id="UP000474175"/>
    </source>
</evidence>
<reference evidence="1 2" key="1">
    <citation type="submission" date="2020-02" db="EMBL/GenBank/DDBJ databases">
        <title>Draft genome sequence of two Spirosoma agri KCTC 52727 and Spirosoma terrae KCTC 52035.</title>
        <authorList>
            <person name="Rojas J."/>
            <person name="Ambika Manirajan B."/>
            <person name="Suarez C."/>
            <person name="Ratering S."/>
            <person name="Schnell S."/>
        </authorList>
    </citation>
    <scope>NUCLEOTIDE SEQUENCE [LARGE SCALE GENOMIC DNA]</scope>
    <source>
        <strain evidence="1 2">KCTC 52035</strain>
    </source>
</reference>
<gene>
    <name evidence="1" type="ORF">GK108_20825</name>
</gene>
<sequence length="75" mass="8974">MAMHRSKYLIDQLINRRLTQEELDEFLAGLHQEAELQAYSDRLEAYFNELLKQNQPPLNTEENVSRLLNEIKFRP</sequence>
<dbReference type="AlphaFoldDB" id="A0A6L9LA35"/>
<accession>A0A6L9LA35</accession>
<keyword evidence="1" id="KW-0012">Acyltransferase</keyword>
<keyword evidence="1" id="KW-0808">Transferase</keyword>
<dbReference type="RefSeq" id="WP_163952684.1">
    <property type="nucleotide sequence ID" value="NZ_JAAFZH010000010.1"/>
</dbReference>
<protein>
    <submittedName>
        <fullName evidence="1">Aminoacyltransferase</fullName>
    </submittedName>
</protein>
<comment type="caution">
    <text evidence="1">The sequence shown here is derived from an EMBL/GenBank/DDBJ whole genome shotgun (WGS) entry which is preliminary data.</text>
</comment>
<name>A0A6L9LA35_9BACT</name>
<evidence type="ECO:0000313" key="1">
    <source>
        <dbReference type="EMBL" id="NDU97340.1"/>
    </source>
</evidence>
<dbReference type="EMBL" id="JAAFZH010000010">
    <property type="protein sequence ID" value="NDU97340.1"/>
    <property type="molecule type" value="Genomic_DNA"/>
</dbReference>